<protein>
    <submittedName>
        <fullName evidence="2">Uncharacterized protein</fullName>
    </submittedName>
</protein>
<evidence type="ECO:0000313" key="2">
    <source>
        <dbReference type="EMBL" id="GJT17083.1"/>
    </source>
</evidence>
<dbReference type="Proteomes" id="UP001151760">
    <property type="component" value="Unassembled WGS sequence"/>
</dbReference>
<comment type="caution">
    <text evidence="2">The sequence shown here is derived from an EMBL/GenBank/DDBJ whole genome shotgun (WGS) entry which is preliminary data.</text>
</comment>
<dbReference type="EMBL" id="BQNB010013527">
    <property type="protein sequence ID" value="GJT17083.1"/>
    <property type="molecule type" value="Genomic_DNA"/>
</dbReference>
<proteinExistence type="predicted"/>
<reference evidence="2" key="2">
    <citation type="submission" date="2022-01" db="EMBL/GenBank/DDBJ databases">
        <authorList>
            <person name="Yamashiro T."/>
            <person name="Shiraishi A."/>
            <person name="Satake H."/>
            <person name="Nakayama K."/>
        </authorList>
    </citation>
    <scope>NUCLEOTIDE SEQUENCE</scope>
</reference>
<evidence type="ECO:0000313" key="3">
    <source>
        <dbReference type="Proteomes" id="UP001151760"/>
    </source>
</evidence>
<gene>
    <name evidence="2" type="ORF">Tco_0875789</name>
</gene>
<feature type="compositionally biased region" description="Polar residues" evidence="1">
    <location>
        <begin position="1"/>
        <end position="14"/>
    </location>
</feature>
<evidence type="ECO:0000256" key="1">
    <source>
        <dbReference type="SAM" id="MobiDB-lite"/>
    </source>
</evidence>
<feature type="region of interest" description="Disordered" evidence="1">
    <location>
        <begin position="1"/>
        <end position="35"/>
    </location>
</feature>
<sequence>MHRCQRSQSYSQRIASRRRGLSTSTLFSRSPPPGPEPCLEASCHERFQICYETVHGEGEEMKDVKGCERAGESPNTGKVDSLQGRLYIAGTAGGLHRPELQRRLVAVLRLDFVMASRFVFSLLCITG</sequence>
<keyword evidence="3" id="KW-1185">Reference proteome</keyword>
<organism evidence="2 3">
    <name type="scientific">Tanacetum coccineum</name>
    <dbReference type="NCBI Taxonomy" id="301880"/>
    <lineage>
        <taxon>Eukaryota</taxon>
        <taxon>Viridiplantae</taxon>
        <taxon>Streptophyta</taxon>
        <taxon>Embryophyta</taxon>
        <taxon>Tracheophyta</taxon>
        <taxon>Spermatophyta</taxon>
        <taxon>Magnoliopsida</taxon>
        <taxon>eudicotyledons</taxon>
        <taxon>Gunneridae</taxon>
        <taxon>Pentapetalae</taxon>
        <taxon>asterids</taxon>
        <taxon>campanulids</taxon>
        <taxon>Asterales</taxon>
        <taxon>Asteraceae</taxon>
        <taxon>Asteroideae</taxon>
        <taxon>Anthemideae</taxon>
        <taxon>Anthemidinae</taxon>
        <taxon>Tanacetum</taxon>
    </lineage>
</organism>
<name>A0ABQ5BTG4_9ASTR</name>
<reference evidence="2" key="1">
    <citation type="journal article" date="2022" name="Int. J. Mol. Sci.">
        <title>Draft Genome of Tanacetum Coccineum: Genomic Comparison of Closely Related Tanacetum-Family Plants.</title>
        <authorList>
            <person name="Yamashiro T."/>
            <person name="Shiraishi A."/>
            <person name="Nakayama K."/>
            <person name="Satake H."/>
        </authorList>
    </citation>
    <scope>NUCLEOTIDE SEQUENCE</scope>
</reference>
<accession>A0ABQ5BTG4</accession>